<dbReference type="EMBL" id="BK032710">
    <property type="protein sequence ID" value="DAF56211.1"/>
    <property type="molecule type" value="Genomic_DNA"/>
</dbReference>
<sequence length="649" mass="76685">MKHIEINILTENVVIESNICNYFVKKSYLKREDIYEGNFSLIYVFYTSKYDKRKKGIIIRNKEQLNILHHYFNMMFPNSLKDNEYVRLIALRRNTHGNVIASKVEYVQTFEEYAAFAQKYRYTHDVYNQIATNRGTEKGTKSTQRQRKVLFLDFDKKDYPELQDASDFTKWIHDKLPKLYLHACMNSGHGFHFYVSIKPTCKINEVVESNKELVSILGSDEKAASPTQIDRIPCTYNHKQADGSYDYENRDNWSYVKMVNNTYMIGSLFKQFDLPYIRKQMNYFKDVQETQEILEKVDWNYKALNNYPCYLCVQKVMNEGADEGQRNFWHGRIVKMLQMEGYTKSKIHTLCQEYNTKCRPPKDKKVIEEDTNRFLDTDYKLLGCYESFPEGDKHRAWIQDQCDKAYCGTYHNGAKLSLEKADAARINKKILLNKDLRTMTGNEYLIITLLDVYKDSFGRRGFRVRNLKELLYSSVKKKQCIADRLLKTLLLGLETKKWIEIVPDSKQSKKFDESKLKLTRRLKEFQQGYIEFYFSIAGALIDGKITQAEYIVFITLVRNLSNDKSVTYDQLADDLNMDKHNIRKYIKKLHTERCLIVKKEYSDKGFEYNKYIFVSPESFKDEFTNDDIPVNTDDVVIQMNNELEIELLA</sequence>
<protein>
    <submittedName>
        <fullName evidence="1">Replication protein B</fullName>
    </submittedName>
</protein>
<evidence type="ECO:0000313" key="1">
    <source>
        <dbReference type="EMBL" id="DAF56211.1"/>
    </source>
</evidence>
<dbReference type="Gene3D" id="1.10.10.10">
    <property type="entry name" value="Winged helix-like DNA-binding domain superfamily/Winged helix DNA-binding domain"/>
    <property type="match status" value="1"/>
</dbReference>
<organism evidence="1">
    <name type="scientific">Podoviridae sp. ctxqo3</name>
    <dbReference type="NCBI Taxonomy" id="2827755"/>
    <lineage>
        <taxon>Viruses</taxon>
        <taxon>Duplodnaviria</taxon>
        <taxon>Heunggongvirae</taxon>
        <taxon>Uroviricota</taxon>
        <taxon>Caudoviricetes</taxon>
    </lineage>
</organism>
<proteinExistence type="predicted"/>
<name>A0A8S5SZJ7_9CAUD</name>
<accession>A0A8S5SZJ7</accession>
<dbReference type="InterPro" id="IPR036388">
    <property type="entry name" value="WH-like_DNA-bd_sf"/>
</dbReference>
<reference evidence="1" key="1">
    <citation type="journal article" date="2021" name="Proc. Natl. Acad. Sci. U.S.A.">
        <title>A Catalog of Tens of Thousands of Viruses from Human Metagenomes Reveals Hidden Associations with Chronic Diseases.</title>
        <authorList>
            <person name="Tisza M.J."/>
            <person name="Buck C.B."/>
        </authorList>
    </citation>
    <scope>NUCLEOTIDE SEQUENCE</scope>
    <source>
        <strain evidence="1">Ctxqo3</strain>
    </source>
</reference>